<evidence type="ECO:0000256" key="4">
    <source>
        <dbReference type="ARBA" id="ARBA00023270"/>
    </source>
</evidence>
<dbReference type="Proteomes" id="UP001161497">
    <property type="component" value="Chromosome"/>
</dbReference>
<dbReference type="RefSeq" id="WP_009059385.1">
    <property type="nucleotide sequence ID" value="NZ_JAHXRZ010000009.1"/>
</dbReference>
<gene>
    <name evidence="5" type="ORF">MFUM_2010</name>
</gene>
<reference evidence="5" key="1">
    <citation type="submission" date="2023-03" db="EMBL/GenBank/DDBJ databases">
        <authorList>
            <person name="Cremers G."/>
            <person name="Picone N."/>
        </authorList>
    </citation>
    <scope>NUCLEOTIDE SEQUENCE</scope>
    <source>
        <strain evidence="5">Sample_alias</strain>
    </source>
</reference>
<organism evidence="5 6">
    <name type="scientific">Candidatus Methylacidiphilum fumarolicum</name>
    <dbReference type="NCBI Taxonomy" id="591154"/>
    <lineage>
        <taxon>Bacteria</taxon>
        <taxon>Pseudomonadati</taxon>
        <taxon>Verrucomicrobiota</taxon>
        <taxon>Methylacidiphilae</taxon>
        <taxon>Methylacidiphilales</taxon>
        <taxon>Methylacidiphilaceae</taxon>
        <taxon>Methylacidiphilum (ex Ratnadevi et al. 2023)</taxon>
    </lineage>
</organism>
<dbReference type="PANTHER" id="PTHR43699">
    <property type="entry name" value="3-DEHYDROQUINATE DEHYDRATASE"/>
    <property type="match status" value="1"/>
</dbReference>
<dbReference type="PANTHER" id="PTHR43699:SF1">
    <property type="entry name" value="3-DEHYDROQUINATE DEHYDRATASE"/>
    <property type="match status" value="1"/>
</dbReference>
<evidence type="ECO:0000256" key="1">
    <source>
        <dbReference type="ARBA" id="ARBA00001864"/>
    </source>
</evidence>
<dbReference type="Pfam" id="PF01487">
    <property type="entry name" value="DHquinase_I"/>
    <property type="match status" value="1"/>
</dbReference>
<evidence type="ECO:0000313" key="5">
    <source>
        <dbReference type="EMBL" id="CAI9086330.1"/>
    </source>
</evidence>
<dbReference type="InterPro" id="IPR050146">
    <property type="entry name" value="Type-I_3-dehydroquinase"/>
</dbReference>
<dbReference type="Gene3D" id="3.20.20.70">
    <property type="entry name" value="Aldolase class I"/>
    <property type="match status" value="1"/>
</dbReference>
<proteinExistence type="predicted"/>
<accession>A0ABN8XGH8</accession>
<dbReference type="SUPFAM" id="SSF51569">
    <property type="entry name" value="Aldolase"/>
    <property type="match status" value="1"/>
</dbReference>
<name>A0ABN8XGH8_9BACT</name>
<evidence type="ECO:0000256" key="3">
    <source>
        <dbReference type="ARBA" id="ARBA00023239"/>
    </source>
</evidence>
<dbReference type="InterPro" id="IPR013785">
    <property type="entry name" value="Aldolase_TIM"/>
</dbReference>
<keyword evidence="3 5" id="KW-0456">Lyase</keyword>
<comment type="catalytic activity">
    <reaction evidence="1">
        <text>3-dehydroquinate = 3-dehydroshikimate + H2O</text>
        <dbReference type="Rhea" id="RHEA:21096"/>
        <dbReference type="ChEBI" id="CHEBI:15377"/>
        <dbReference type="ChEBI" id="CHEBI:16630"/>
        <dbReference type="ChEBI" id="CHEBI:32364"/>
        <dbReference type="EC" id="4.2.1.10"/>
    </reaction>
</comment>
<dbReference type="CDD" id="cd00502">
    <property type="entry name" value="DHQase_I"/>
    <property type="match status" value="1"/>
</dbReference>
<keyword evidence="4" id="KW-0704">Schiff base</keyword>
<dbReference type="EMBL" id="OX458932">
    <property type="protein sequence ID" value="CAI9086330.1"/>
    <property type="molecule type" value="Genomic_DNA"/>
</dbReference>
<keyword evidence="6" id="KW-1185">Reference proteome</keyword>
<evidence type="ECO:0000256" key="2">
    <source>
        <dbReference type="ARBA" id="ARBA00012060"/>
    </source>
</evidence>
<sequence>MNQPFFPIQKPLIIVGTISTSYGVKAAYSNHLPIDLIEYRLDSILLELDFEEGIVALQRSLQERSLPVLLTIRSKKEGGMLELSDCERSELFEKFFPYVDCVDLEWQEYSKISTIYSLYKNGGKKIILSIHSLSEFIDLNKLIASLPDIKLLDPDFVKVAVRIENLGQLKQLTELFFSYPKIPWSLMGIGEFSHLSRIVLSALGSRLVYGYIDKPAALGQPSVLDLKENFQRLGIIAKNQSLPQAL</sequence>
<protein>
    <recommendedName>
        <fullName evidence="2">3-dehydroquinate dehydratase</fullName>
        <ecNumber evidence="2">4.2.1.10</ecNumber>
    </recommendedName>
</protein>
<dbReference type="EC" id="4.2.1.10" evidence="2"/>
<dbReference type="InterPro" id="IPR001381">
    <property type="entry name" value="DHquinase_I"/>
</dbReference>
<evidence type="ECO:0000313" key="6">
    <source>
        <dbReference type="Proteomes" id="UP001161497"/>
    </source>
</evidence>
<dbReference type="GO" id="GO:0003855">
    <property type="term" value="F:3-dehydroquinate dehydratase activity"/>
    <property type="evidence" value="ECO:0007669"/>
    <property type="project" value="UniProtKB-EC"/>
</dbReference>